<comment type="caution">
    <text evidence="1">The sequence shown here is derived from an EMBL/GenBank/DDBJ whole genome shotgun (WGS) entry which is preliminary data.</text>
</comment>
<accession>A0A1Z5SUH3</accession>
<reference evidence="1 2" key="1">
    <citation type="submission" date="2017-01" db="EMBL/GenBank/DDBJ databases">
        <title>The recent genome duplication of the halophilic yeast Hortaea werneckii: insights from long-read sequencing.</title>
        <authorList>
            <person name="Sinha S."/>
            <person name="Flibotte S."/>
            <person name="Neira M."/>
            <person name="Lenassi M."/>
            <person name="Gostincar C."/>
            <person name="Stajich J.E."/>
            <person name="Nislow C.E."/>
        </authorList>
    </citation>
    <scope>NUCLEOTIDE SEQUENCE [LARGE SCALE GENOMIC DNA]</scope>
    <source>
        <strain evidence="1 2">EXF-2000</strain>
    </source>
</reference>
<dbReference type="VEuPathDB" id="FungiDB:BTJ68_12853"/>
<gene>
    <name evidence="1" type="ORF">BTJ68_12853</name>
</gene>
<dbReference type="OrthoDB" id="5086500at2759"/>
<proteinExistence type="predicted"/>
<dbReference type="EMBL" id="MUNK01000244">
    <property type="protein sequence ID" value="OTA24431.1"/>
    <property type="molecule type" value="Genomic_DNA"/>
</dbReference>
<evidence type="ECO:0000313" key="2">
    <source>
        <dbReference type="Proteomes" id="UP000194280"/>
    </source>
</evidence>
<name>A0A1Z5SUH3_HORWE</name>
<sequence length="331" mass="35273">MSRLETGTDMVARRGFARGNLSLARCPLWNFSYCNTHCVCKQHNSQMNLVTSSQTALDGAFRAGKRYKESINKRLPSISLPSRQNHPSLIFFAQQKSLSRIRILPTMSPSLPSLAMALATALPTTLAAMGPAFSTGPVADSTFVRSANATLVLPAVPSNNNGVASLWVGMGTSNGDLVQSIAENWASDSWSVFAYTLLSTSATTQMPVQDEPTDAGDGGDRVTMFFPGKDEYQDDSGNYTQTVSLNGNVVSTLSTSDGYAQGWGSAVECAETNCGTVPAHSWIDVSITMDTADPNYKQTQAKGEGVTGELTTSDGGKTWTVGEIGIPEHSF</sequence>
<protein>
    <submittedName>
        <fullName evidence="1">Uncharacterized protein</fullName>
    </submittedName>
</protein>
<dbReference type="AlphaFoldDB" id="A0A1Z5SUH3"/>
<evidence type="ECO:0000313" key="1">
    <source>
        <dbReference type="EMBL" id="OTA24431.1"/>
    </source>
</evidence>
<dbReference type="Proteomes" id="UP000194280">
    <property type="component" value="Unassembled WGS sequence"/>
</dbReference>
<dbReference type="STRING" id="1157616.A0A1Z5SUH3"/>
<keyword evidence="2" id="KW-1185">Reference proteome</keyword>
<organism evidence="1 2">
    <name type="scientific">Hortaea werneckii EXF-2000</name>
    <dbReference type="NCBI Taxonomy" id="1157616"/>
    <lineage>
        <taxon>Eukaryota</taxon>
        <taxon>Fungi</taxon>
        <taxon>Dikarya</taxon>
        <taxon>Ascomycota</taxon>
        <taxon>Pezizomycotina</taxon>
        <taxon>Dothideomycetes</taxon>
        <taxon>Dothideomycetidae</taxon>
        <taxon>Mycosphaerellales</taxon>
        <taxon>Teratosphaeriaceae</taxon>
        <taxon>Hortaea</taxon>
    </lineage>
</organism>
<dbReference type="InParanoid" id="A0A1Z5SUH3"/>